<evidence type="ECO:0000313" key="1">
    <source>
        <dbReference type="EMBL" id="CAK8690110.1"/>
    </source>
</evidence>
<keyword evidence="2" id="KW-1185">Reference proteome</keyword>
<protein>
    <submittedName>
        <fullName evidence="1">Uncharacterized protein</fullName>
    </submittedName>
</protein>
<sequence>MNPVSAVTSNLTPASVTQDVGERRGVEAAVGISRRTGNAQIDKRDVENITNRWLNFLLRKQTNVNQQSYFTHVTMSCYAASVALFSRLVTVPRSSPCFSMQASYSANSLDWHSMANFFRKRASITLLVSSVGKSLPRRSFRRRRPRDRKVWSPYYGRSMSDVLLVVLELIAFARKSRQKL</sequence>
<dbReference type="EMBL" id="CAWYQH010000114">
    <property type="protein sequence ID" value="CAK8690110.1"/>
    <property type="molecule type" value="Genomic_DNA"/>
</dbReference>
<organism evidence="1 2">
    <name type="scientific">Clavelina lepadiformis</name>
    <name type="common">Light-bulb sea squirt</name>
    <name type="synonym">Ascidia lepadiformis</name>
    <dbReference type="NCBI Taxonomy" id="159417"/>
    <lineage>
        <taxon>Eukaryota</taxon>
        <taxon>Metazoa</taxon>
        <taxon>Chordata</taxon>
        <taxon>Tunicata</taxon>
        <taxon>Ascidiacea</taxon>
        <taxon>Aplousobranchia</taxon>
        <taxon>Clavelinidae</taxon>
        <taxon>Clavelina</taxon>
    </lineage>
</organism>
<evidence type="ECO:0000313" key="2">
    <source>
        <dbReference type="Proteomes" id="UP001642483"/>
    </source>
</evidence>
<proteinExistence type="predicted"/>
<comment type="caution">
    <text evidence="1">The sequence shown here is derived from an EMBL/GenBank/DDBJ whole genome shotgun (WGS) entry which is preliminary data.</text>
</comment>
<gene>
    <name evidence="1" type="ORF">CVLEPA_LOCUS22747</name>
</gene>
<name>A0ABP0GEB2_CLALP</name>
<reference evidence="1 2" key="1">
    <citation type="submission" date="2024-02" db="EMBL/GenBank/DDBJ databases">
        <authorList>
            <person name="Daric V."/>
            <person name="Darras S."/>
        </authorList>
    </citation>
    <scope>NUCLEOTIDE SEQUENCE [LARGE SCALE GENOMIC DNA]</scope>
</reference>
<accession>A0ABP0GEB2</accession>
<dbReference type="Proteomes" id="UP001642483">
    <property type="component" value="Unassembled WGS sequence"/>
</dbReference>